<feature type="domain" description="Fumarate lyase N-terminal" evidence="2">
    <location>
        <begin position="7"/>
        <end position="160"/>
    </location>
</feature>
<feature type="non-terminal residue" evidence="3">
    <location>
        <position position="258"/>
    </location>
</feature>
<dbReference type="Gene3D" id="1.10.40.30">
    <property type="entry name" value="Fumarase/aspartase (C-terminal domain)"/>
    <property type="match status" value="1"/>
</dbReference>
<comment type="caution">
    <text evidence="3">The sequence shown here is derived from an EMBL/GenBank/DDBJ whole genome shotgun (WGS) entry which is preliminary data.</text>
</comment>
<dbReference type="InterPro" id="IPR008948">
    <property type="entry name" value="L-Aspartase-like"/>
</dbReference>
<dbReference type="InterPro" id="IPR000362">
    <property type="entry name" value="Fumarate_lyase_fam"/>
</dbReference>
<sequence length="258" mass="29504">IKVIEDKKQLVCIGRTHGQHAIPTTYGMRFSVWAYEIDRHLDRLKETLDRISYGKMSGAVGTMASFGEKGIEIQNYIMKELDLLPALITNQIIQRDRHAEVIFLTTLIGQSLAKISRQFRVLQRNEIAEMFEPFKKSQVGSSTMPHKRNPHKSERICSLARVLKSNVITALDNIVLEDERDLTNSANERIIFAENFILLDFMINQLTKNIEEVEFDELKIEENLNLTKGAVLSEKIMVNLVEKGIGRQEGHEILRNAA</sequence>
<dbReference type="GO" id="GO:0070626">
    <property type="term" value="F:(S)-2-(5-amino-1-(5-phospho-D-ribosyl)imidazole-4-carboxamido) succinate lyase (fumarate-forming) activity"/>
    <property type="evidence" value="ECO:0007669"/>
    <property type="project" value="TreeGrafter"/>
</dbReference>
<dbReference type="InterPro" id="IPR022761">
    <property type="entry name" value="Fumarate_lyase_N"/>
</dbReference>
<dbReference type="Pfam" id="PF00206">
    <property type="entry name" value="Lyase_1"/>
    <property type="match status" value="1"/>
</dbReference>
<name>X1DWV0_9ZZZZ</name>
<evidence type="ECO:0000256" key="1">
    <source>
        <dbReference type="ARBA" id="ARBA00023239"/>
    </source>
</evidence>
<dbReference type="InterPro" id="IPR020557">
    <property type="entry name" value="Fumarate_lyase_CS"/>
</dbReference>
<dbReference type="PROSITE" id="PS00163">
    <property type="entry name" value="FUMARATE_LYASES"/>
    <property type="match status" value="1"/>
</dbReference>
<feature type="non-terminal residue" evidence="3">
    <location>
        <position position="1"/>
    </location>
</feature>
<keyword evidence="1" id="KW-0456">Lyase</keyword>
<dbReference type="EMBL" id="BART01030983">
    <property type="protein sequence ID" value="GAH09419.1"/>
    <property type="molecule type" value="Genomic_DNA"/>
</dbReference>
<evidence type="ECO:0000259" key="2">
    <source>
        <dbReference type="Pfam" id="PF00206"/>
    </source>
</evidence>
<evidence type="ECO:0000313" key="3">
    <source>
        <dbReference type="EMBL" id="GAH09419.1"/>
    </source>
</evidence>
<proteinExistence type="predicted"/>
<dbReference type="PANTHER" id="PTHR43172:SF1">
    <property type="entry name" value="ADENYLOSUCCINATE LYASE"/>
    <property type="match status" value="1"/>
</dbReference>
<dbReference type="GO" id="GO:0004018">
    <property type="term" value="F:N6-(1,2-dicarboxyethyl)AMP AMP-lyase (fumarate-forming) activity"/>
    <property type="evidence" value="ECO:0007669"/>
    <property type="project" value="TreeGrafter"/>
</dbReference>
<dbReference type="Gene3D" id="1.20.200.10">
    <property type="entry name" value="Fumarase/aspartase (Central domain)"/>
    <property type="match status" value="1"/>
</dbReference>
<dbReference type="PRINTS" id="PR00149">
    <property type="entry name" value="FUMRATELYASE"/>
</dbReference>
<gene>
    <name evidence="3" type="ORF">S01H4_53933</name>
</gene>
<protein>
    <recommendedName>
        <fullName evidence="2">Fumarate lyase N-terminal domain-containing protein</fullName>
    </recommendedName>
</protein>
<reference evidence="3" key="1">
    <citation type="journal article" date="2014" name="Front. Microbiol.">
        <title>High frequency of phylogenetically diverse reductive dehalogenase-homologous genes in deep subseafloor sedimentary metagenomes.</title>
        <authorList>
            <person name="Kawai M."/>
            <person name="Futagami T."/>
            <person name="Toyoda A."/>
            <person name="Takaki Y."/>
            <person name="Nishi S."/>
            <person name="Hori S."/>
            <person name="Arai W."/>
            <person name="Tsubouchi T."/>
            <person name="Morono Y."/>
            <person name="Uchiyama I."/>
            <person name="Ito T."/>
            <person name="Fujiyama A."/>
            <person name="Inagaki F."/>
            <person name="Takami H."/>
        </authorList>
    </citation>
    <scope>NUCLEOTIDE SEQUENCE</scope>
    <source>
        <strain evidence="3">Expedition CK06-06</strain>
    </source>
</reference>
<dbReference type="AlphaFoldDB" id="X1DWV0"/>
<accession>X1DWV0</accession>
<dbReference type="Gene3D" id="1.10.275.60">
    <property type="match status" value="1"/>
</dbReference>
<organism evidence="3">
    <name type="scientific">marine sediment metagenome</name>
    <dbReference type="NCBI Taxonomy" id="412755"/>
    <lineage>
        <taxon>unclassified sequences</taxon>
        <taxon>metagenomes</taxon>
        <taxon>ecological metagenomes</taxon>
    </lineage>
</organism>
<dbReference type="PRINTS" id="PR00145">
    <property type="entry name" value="ARGSUCLYASE"/>
</dbReference>
<dbReference type="GO" id="GO:0005829">
    <property type="term" value="C:cytosol"/>
    <property type="evidence" value="ECO:0007669"/>
    <property type="project" value="TreeGrafter"/>
</dbReference>
<dbReference type="PANTHER" id="PTHR43172">
    <property type="entry name" value="ADENYLOSUCCINATE LYASE"/>
    <property type="match status" value="1"/>
</dbReference>
<dbReference type="SUPFAM" id="SSF48557">
    <property type="entry name" value="L-aspartase-like"/>
    <property type="match status" value="1"/>
</dbReference>
<dbReference type="GO" id="GO:0044208">
    <property type="term" value="P:'de novo' AMP biosynthetic process"/>
    <property type="evidence" value="ECO:0007669"/>
    <property type="project" value="TreeGrafter"/>
</dbReference>